<dbReference type="Pfam" id="PF07681">
    <property type="entry name" value="DoxX"/>
    <property type="match status" value="1"/>
</dbReference>
<dbReference type="RefSeq" id="WP_182047434.1">
    <property type="nucleotide sequence ID" value="NZ_JAUCML010000009.1"/>
</dbReference>
<evidence type="ECO:0000313" key="9">
    <source>
        <dbReference type="Proteomes" id="UP001237823"/>
    </source>
</evidence>
<comment type="subcellular location">
    <subcellularLocation>
        <location evidence="1">Cell membrane</location>
        <topology evidence="1">Multi-pass membrane protein</topology>
    </subcellularLocation>
</comment>
<accession>A0ABT7T962</accession>
<keyword evidence="3" id="KW-1003">Cell membrane</keyword>
<keyword evidence="5 7" id="KW-1133">Transmembrane helix</keyword>
<proteinExistence type="inferred from homology"/>
<evidence type="ECO:0000256" key="4">
    <source>
        <dbReference type="ARBA" id="ARBA00022692"/>
    </source>
</evidence>
<keyword evidence="9" id="KW-1185">Reference proteome</keyword>
<name>A0ABT7T962_9MICO</name>
<evidence type="ECO:0000313" key="8">
    <source>
        <dbReference type="EMBL" id="MDM7886119.1"/>
    </source>
</evidence>
<sequence length="146" mass="14712">MRTTSTSIGLTALRIVLGVVFIAHGAQKFAQGIPGVAQGFAGMGVPLAEVAAPVVAGLELVGGILLVLGVATRVVGLLLAVDMVVAGLLAHTTAGFFAQDGGFEYVLVLAVASLAVALTGPGRFSIDALVLRSSRRKRGVPEPLPA</sequence>
<evidence type="ECO:0000256" key="3">
    <source>
        <dbReference type="ARBA" id="ARBA00022475"/>
    </source>
</evidence>
<feature type="transmembrane region" description="Helical" evidence="7">
    <location>
        <begin position="77"/>
        <end position="99"/>
    </location>
</feature>
<dbReference type="Proteomes" id="UP001237823">
    <property type="component" value="Unassembled WGS sequence"/>
</dbReference>
<dbReference type="InterPro" id="IPR051907">
    <property type="entry name" value="DoxX-like_oxidoreductase"/>
</dbReference>
<feature type="transmembrane region" description="Helical" evidence="7">
    <location>
        <begin position="50"/>
        <end position="70"/>
    </location>
</feature>
<comment type="similarity">
    <text evidence="2">Belongs to the DoxX family.</text>
</comment>
<protein>
    <submittedName>
        <fullName evidence="8">DoxX family protein</fullName>
    </submittedName>
</protein>
<reference evidence="8 9" key="1">
    <citation type="submission" date="2023-06" db="EMBL/GenBank/DDBJ databases">
        <authorList>
            <person name="Feng G."/>
            <person name="Li J."/>
            <person name="Zhu H."/>
        </authorList>
    </citation>
    <scope>NUCLEOTIDE SEQUENCE [LARGE SCALE GENOMIC DNA]</scope>
    <source>
        <strain evidence="8 9">RHCKG23</strain>
    </source>
</reference>
<evidence type="ECO:0000256" key="2">
    <source>
        <dbReference type="ARBA" id="ARBA00006679"/>
    </source>
</evidence>
<keyword evidence="4 7" id="KW-0812">Transmembrane</keyword>
<gene>
    <name evidence="8" type="ORF">QUG92_13480</name>
</gene>
<evidence type="ECO:0000256" key="7">
    <source>
        <dbReference type="SAM" id="Phobius"/>
    </source>
</evidence>
<evidence type="ECO:0000256" key="1">
    <source>
        <dbReference type="ARBA" id="ARBA00004651"/>
    </source>
</evidence>
<dbReference type="PANTHER" id="PTHR33452:SF1">
    <property type="entry name" value="INNER MEMBRANE PROTEIN YPHA-RELATED"/>
    <property type="match status" value="1"/>
</dbReference>
<dbReference type="EMBL" id="JAUCML010000009">
    <property type="protein sequence ID" value="MDM7886119.1"/>
    <property type="molecule type" value="Genomic_DNA"/>
</dbReference>
<feature type="transmembrane region" description="Helical" evidence="7">
    <location>
        <begin position="12"/>
        <end position="30"/>
    </location>
</feature>
<feature type="transmembrane region" description="Helical" evidence="7">
    <location>
        <begin position="105"/>
        <end position="126"/>
    </location>
</feature>
<organism evidence="8 9">
    <name type="scientific">Curtobacterium citri</name>
    <dbReference type="NCBI Taxonomy" id="3055139"/>
    <lineage>
        <taxon>Bacteria</taxon>
        <taxon>Bacillati</taxon>
        <taxon>Actinomycetota</taxon>
        <taxon>Actinomycetes</taxon>
        <taxon>Micrococcales</taxon>
        <taxon>Microbacteriaceae</taxon>
        <taxon>Curtobacterium</taxon>
    </lineage>
</organism>
<comment type="caution">
    <text evidence="8">The sequence shown here is derived from an EMBL/GenBank/DDBJ whole genome shotgun (WGS) entry which is preliminary data.</text>
</comment>
<evidence type="ECO:0000256" key="5">
    <source>
        <dbReference type="ARBA" id="ARBA00022989"/>
    </source>
</evidence>
<dbReference type="InterPro" id="IPR032808">
    <property type="entry name" value="DoxX"/>
</dbReference>
<keyword evidence="6 7" id="KW-0472">Membrane</keyword>
<dbReference type="PANTHER" id="PTHR33452">
    <property type="entry name" value="OXIDOREDUCTASE CATD-RELATED"/>
    <property type="match status" value="1"/>
</dbReference>
<evidence type="ECO:0000256" key="6">
    <source>
        <dbReference type="ARBA" id="ARBA00023136"/>
    </source>
</evidence>